<feature type="domain" description="ABC transmembrane type-1" evidence="13">
    <location>
        <begin position="1"/>
        <end position="143"/>
    </location>
</feature>
<feature type="transmembrane region" description="Helical" evidence="11">
    <location>
        <begin position="510"/>
        <end position="530"/>
    </location>
</feature>
<feature type="domain" description="ABC transporter" evidence="12">
    <location>
        <begin position="180"/>
        <end position="414"/>
    </location>
</feature>
<keyword evidence="15" id="KW-1185">Reference proteome</keyword>
<keyword evidence="8" id="KW-0067">ATP-binding</keyword>
<feature type="transmembrane region" description="Helical" evidence="11">
    <location>
        <begin position="877"/>
        <end position="901"/>
    </location>
</feature>
<dbReference type="AlphaFoldDB" id="A0A8J2PTH8"/>
<evidence type="ECO:0000256" key="4">
    <source>
        <dbReference type="ARBA" id="ARBA00022554"/>
    </source>
</evidence>
<accession>A0A8J2PTH8</accession>
<evidence type="ECO:0000256" key="2">
    <source>
        <dbReference type="ARBA" id="ARBA00009726"/>
    </source>
</evidence>
<dbReference type="GO" id="GO:0005524">
    <property type="term" value="F:ATP binding"/>
    <property type="evidence" value="ECO:0007669"/>
    <property type="project" value="UniProtKB-KW"/>
</dbReference>
<feature type="transmembrane region" description="Helical" evidence="11">
    <location>
        <begin position="627"/>
        <end position="649"/>
    </location>
</feature>
<dbReference type="OrthoDB" id="6500128at2759"/>
<evidence type="ECO:0000256" key="9">
    <source>
        <dbReference type="ARBA" id="ARBA00022989"/>
    </source>
</evidence>
<dbReference type="PROSITE" id="PS50929">
    <property type="entry name" value="ABC_TM1F"/>
    <property type="match status" value="2"/>
</dbReference>
<dbReference type="CDD" id="cd03244">
    <property type="entry name" value="ABCC_MRP_domain2"/>
    <property type="match status" value="1"/>
</dbReference>
<keyword evidence="10 11" id="KW-0472">Membrane</keyword>
<dbReference type="PROSITE" id="PS50893">
    <property type="entry name" value="ABC_TRANSPORTER_2"/>
    <property type="match status" value="1"/>
</dbReference>
<evidence type="ECO:0000256" key="1">
    <source>
        <dbReference type="ARBA" id="ARBA00004128"/>
    </source>
</evidence>
<dbReference type="GO" id="GO:0005774">
    <property type="term" value="C:vacuolar membrane"/>
    <property type="evidence" value="ECO:0007669"/>
    <property type="project" value="UniProtKB-SubCell"/>
</dbReference>
<evidence type="ECO:0000256" key="3">
    <source>
        <dbReference type="ARBA" id="ARBA00022448"/>
    </source>
</evidence>
<feature type="transmembrane region" description="Helical" evidence="11">
    <location>
        <begin position="542"/>
        <end position="566"/>
    </location>
</feature>
<dbReference type="PROSITE" id="PS00211">
    <property type="entry name" value="ABC_TRANSPORTER_1"/>
    <property type="match status" value="1"/>
</dbReference>
<evidence type="ECO:0000259" key="12">
    <source>
        <dbReference type="PROSITE" id="PS50893"/>
    </source>
</evidence>
<feature type="transmembrane region" description="Helical" evidence="11">
    <location>
        <begin position="441"/>
        <end position="460"/>
    </location>
</feature>
<keyword evidence="3" id="KW-0813">Transport</keyword>
<feature type="transmembrane region" description="Helical" evidence="11">
    <location>
        <begin position="572"/>
        <end position="591"/>
    </location>
</feature>
<feature type="transmembrane region" description="Helical" evidence="11">
    <location>
        <begin position="86"/>
        <end position="107"/>
    </location>
</feature>
<comment type="subcellular location">
    <subcellularLocation>
        <location evidence="1">Vacuole membrane</location>
        <topology evidence="1">Multi-pass membrane protein</topology>
    </subcellularLocation>
</comment>
<feature type="transmembrane region" description="Helical" evidence="11">
    <location>
        <begin position="119"/>
        <end position="138"/>
    </location>
</feature>
<dbReference type="GO" id="GO:0000323">
    <property type="term" value="C:lytic vacuole"/>
    <property type="evidence" value="ECO:0007669"/>
    <property type="project" value="UniProtKB-ARBA"/>
</dbReference>
<sequence>MFVIVIVPLCVLYYVVQKFYIPTSRQVKRLESVTRSPIYASFSETINGASTIRAYGQSRRFVSEAQVKVDENQVCFFPSVVANRWLALRLECMGSLVVFFTALFAVISRDALSPGSVGLSISYALNVTYLMSYLVRIFCDVESNLVSVERLKEYCEAPQEATWKSGLRNPPINWPANGSVKFNNYETRYREGLDLVLRNVSFEIGPGEKVGVVGRTGAGKTSLTLALFRLIESTGGSIVIDGENISKIGLHDLRGKLAIIPQDPVLFSGTLRFNLDPFRQYSDFEIWKALELAHLRKFVTSLPTQLEHCIAESGENLSVGQKQLVCLARALLRKSKILVLDEATAAVDLETDDLIQQTIRAEFQTSTVITIAHRINTIMDSTRILLTRYRNLWYTYTIKNSPPSRIPSWSMDDFCGSKFWDPDLTWYTNYPDLTLCFQKTVLAWIPCAFIWIFGIFMHVFRPRSNSKIPWSLFSVTKIVLCVLLILLQFVKVIDEIRMTIQGFVVYSLDWHLAIIEIADYVLALTAVVYSKNVGVRSSYVQFGFWFLKVVCEAVPFRTALLNYSLINNDDDLIFFLVEAISYPLVVAQFLLHCWADSAEEVDESSYDPKRQDDKSCPESRSSALSQLLVPDLLAFVSPQILNLVILFVNGNEEQWKGYFYAALLLVTDLIVCFSQNHHMHLMFMTNLRVKSALMNAVYRKALVISNVARREKTIGEIVNLMSVDVSKVLDVIPYVNYLWSSPMQIVLSVYFLWAILGPSILAGLAVMLFLIPINGIVAGKLRTYQFAQMKSKDERVKLMSEILSGIKILKLYAWEPSFQRDVNKIREKEIQSLRFAAYAAAFNDFAWTCSQILITLVTFTTYVLVDEQNVLDARTAFVTLALLNIMSTPLAAFPLIINFAVQASVSLKRLNKFMNEEEINFAAVTHNPEEVDPVVIENGSFAWDIHEDNVLENVNLRIKKGSLVAVVGSVGSGKSSLLSAILGEMEIISGRVNTIGNIWMYLTEGIKLRSERRYLKL</sequence>
<dbReference type="EMBL" id="CAJVCH010570999">
    <property type="protein sequence ID" value="CAG7836370.1"/>
    <property type="molecule type" value="Genomic_DNA"/>
</dbReference>
<feature type="transmembrane region" description="Helical" evidence="11">
    <location>
        <begin position="750"/>
        <end position="776"/>
    </location>
</feature>
<dbReference type="Pfam" id="PF00664">
    <property type="entry name" value="ABC_membrane"/>
    <property type="match status" value="2"/>
</dbReference>
<reference evidence="14" key="1">
    <citation type="submission" date="2021-06" db="EMBL/GenBank/DDBJ databases">
        <authorList>
            <person name="Hodson N. C."/>
            <person name="Mongue J. A."/>
            <person name="Jaron S. K."/>
        </authorList>
    </citation>
    <scope>NUCLEOTIDE SEQUENCE</scope>
</reference>
<dbReference type="InterPro" id="IPR017871">
    <property type="entry name" value="ABC_transporter-like_CS"/>
</dbReference>
<keyword evidence="9 11" id="KW-1133">Transmembrane helix</keyword>
<organism evidence="14 15">
    <name type="scientific">Allacma fusca</name>
    <dbReference type="NCBI Taxonomy" id="39272"/>
    <lineage>
        <taxon>Eukaryota</taxon>
        <taxon>Metazoa</taxon>
        <taxon>Ecdysozoa</taxon>
        <taxon>Arthropoda</taxon>
        <taxon>Hexapoda</taxon>
        <taxon>Collembola</taxon>
        <taxon>Symphypleona</taxon>
        <taxon>Sminthuridae</taxon>
        <taxon>Allacma</taxon>
    </lineage>
</organism>
<gene>
    <name evidence="14" type="ORF">AFUS01_LOCUS45623</name>
</gene>
<dbReference type="GO" id="GO:0140359">
    <property type="term" value="F:ABC-type transporter activity"/>
    <property type="evidence" value="ECO:0007669"/>
    <property type="project" value="InterPro"/>
</dbReference>
<evidence type="ECO:0000313" key="14">
    <source>
        <dbReference type="EMBL" id="CAG7836370.1"/>
    </source>
</evidence>
<evidence type="ECO:0000259" key="13">
    <source>
        <dbReference type="PROSITE" id="PS50929"/>
    </source>
</evidence>
<name>A0A8J2PTH8_9HEXA</name>
<dbReference type="GO" id="GO:0016887">
    <property type="term" value="F:ATP hydrolysis activity"/>
    <property type="evidence" value="ECO:0007669"/>
    <property type="project" value="InterPro"/>
</dbReference>
<dbReference type="InterPro" id="IPR003593">
    <property type="entry name" value="AAA+_ATPase"/>
</dbReference>
<keyword evidence="7" id="KW-0547">Nucleotide-binding</keyword>
<dbReference type="FunFam" id="3.40.50.300:FF:000074">
    <property type="entry name" value="Multidrug resistance-associated protein 5 isoform 1"/>
    <property type="match status" value="1"/>
</dbReference>
<keyword evidence="5 11" id="KW-0812">Transmembrane</keyword>
<dbReference type="Pfam" id="PF00005">
    <property type="entry name" value="ABC_tran"/>
    <property type="match status" value="2"/>
</dbReference>
<dbReference type="InterPro" id="IPR050173">
    <property type="entry name" value="ABC_transporter_C-like"/>
</dbReference>
<evidence type="ECO:0000256" key="5">
    <source>
        <dbReference type="ARBA" id="ARBA00022692"/>
    </source>
</evidence>
<dbReference type="Proteomes" id="UP000708208">
    <property type="component" value="Unassembled WGS sequence"/>
</dbReference>
<evidence type="ECO:0000256" key="11">
    <source>
        <dbReference type="SAM" id="Phobius"/>
    </source>
</evidence>
<dbReference type="FunFam" id="1.20.1560.10:FF:000020">
    <property type="entry name" value="ABC metal ion transporter"/>
    <property type="match status" value="1"/>
</dbReference>
<feature type="transmembrane region" description="Helical" evidence="11">
    <location>
        <begin position="655"/>
        <end position="674"/>
    </location>
</feature>
<evidence type="ECO:0000256" key="8">
    <source>
        <dbReference type="ARBA" id="ARBA00022840"/>
    </source>
</evidence>
<keyword evidence="4" id="KW-0926">Vacuole</keyword>
<evidence type="ECO:0000256" key="7">
    <source>
        <dbReference type="ARBA" id="ARBA00022741"/>
    </source>
</evidence>
<dbReference type="PANTHER" id="PTHR24223">
    <property type="entry name" value="ATP-BINDING CASSETTE SUB-FAMILY C"/>
    <property type="match status" value="1"/>
</dbReference>
<dbReference type="InterPro" id="IPR011527">
    <property type="entry name" value="ABC1_TM_dom"/>
</dbReference>
<dbReference type="PANTHER" id="PTHR24223:SF443">
    <property type="entry name" value="MULTIDRUG-RESISTANCE LIKE PROTEIN 1, ISOFORM I"/>
    <property type="match status" value="1"/>
</dbReference>
<evidence type="ECO:0000256" key="10">
    <source>
        <dbReference type="ARBA" id="ARBA00023136"/>
    </source>
</evidence>
<comment type="caution">
    <text evidence="14">The sequence shown here is derived from an EMBL/GenBank/DDBJ whole genome shotgun (WGS) entry which is preliminary data.</text>
</comment>
<evidence type="ECO:0000256" key="6">
    <source>
        <dbReference type="ARBA" id="ARBA00022737"/>
    </source>
</evidence>
<protein>
    <submittedName>
        <fullName evidence="14">Uncharacterized protein</fullName>
    </submittedName>
</protein>
<feature type="transmembrane region" description="Helical" evidence="11">
    <location>
        <begin position="835"/>
        <end position="865"/>
    </location>
</feature>
<dbReference type="CDD" id="cd18595">
    <property type="entry name" value="ABC_6TM_MRP1_2_3_6_D1_like"/>
    <property type="match status" value="1"/>
</dbReference>
<feature type="transmembrane region" description="Helical" evidence="11">
    <location>
        <begin position="472"/>
        <end position="490"/>
    </location>
</feature>
<dbReference type="SMART" id="SM00382">
    <property type="entry name" value="AAA"/>
    <property type="match status" value="1"/>
</dbReference>
<proteinExistence type="inferred from homology"/>
<comment type="similarity">
    <text evidence="2">Belongs to the ABC transporter superfamily. ABCC family. Conjugate transporter (TC 3.A.1.208) subfamily.</text>
</comment>
<dbReference type="InterPro" id="IPR003439">
    <property type="entry name" value="ABC_transporter-like_ATP-bd"/>
</dbReference>
<keyword evidence="6" id="KW-0677">Repeat</keyword>
<evidence type="ECO:0000313" key="15">
    <source>
        <dbReference type="Proteomes" id="UP000708208"/>
    </source>
</evidence>
<feature type="domain" description="ABC transmembrane type-1" evidence="13">
    <location>
        <begin position="632"/>
        <end position="902"/>
    </location>
</feature>